<sequence length="29" mass="3690">MCLLGRKHTFRHCTYTPRRMHWAYNPYHL</sequence>
<dbReference type="EMBL" id="GBXM01085476">
    <property type="protein sequence ID" value="JAH23101.1"/>
    <property type="molecule type" value="Transcribed_RNA"/>
</dbReference>
<protein>
    <submittedName>
        <fullName evidence="1">Uncharacterized protein</fullName>
    </submittedName>
</protein>
<dbReference type="AlphaFoldDB" id="A0A0E9R1P1"/>
<accession>A0A0E9R1P1</accession>
<name>A0A0E9R1P1_ANGAN</name>
<evidence type="ECO:0000313" key="1">
    <source>
        <dbReference type="EMBL" id="JAH23101.1"/>
    </source>
</evidence>
<organism evidence="1">
    <name type="scientific">Anguilla anguilla</name>
    <name type="common">European freshwater eel</name>
    <name type="synonym">Muraena anguilla</name>
    <dbReference type="NCBI Taxonomy" id="7936"/>
    <lineage>
        <taxon>Eukaryota</taxon>
        <taxon>Metazoa</taxon>
        <taxon>Chordata</taxon>
        <taxon>Craniata</taxon>
        <taxon>Vertebrata</taxon>
        <taxon>Euteleostomi</taxon>
        <taxon>Actinopterygii</taxon>
        <taxon>Neopterygii</taxon>
        <taxon>Teleostei</taxon>
        <taxon>Anguilliformes</taxon>
        <taxon>Anguillidae</taxon>
        <taxon>Anguilla</taxon>
    </lineage>
</organism>
<reference evidence="1" key="2">
    <citation type="journal article" date="2015" name="Fish Shellfish Immunol.">
        <title>Early steps in the European eel (Anguilla anguilla)-Vibrio vulnificus interaction in the gills: Role of the RtxA13 toxin.</title>
        <authorList>
            <person name="Callol A."/>
            <person name="Pajuelo D."/>
            <person name="Ebbesson L."/>
            <person name="Teles M."/>
            <person name="MacKenzie S."/>
            <person name="Amaro C."/>
        </authorList>
    </citation>
    <scope>NUCLEOTIDE SEQUENCE</scope>
</reference>
<proteinExistence type="predicted"/>
<reference evidence="1" key="1">
    <citation type="submission" date="2014-11" db="EMBL/GenBank/DDBJ databases">
        <authorList>
            <person name="Amaro Gonzalez C."/>
        </authorList>
    </citation>
    <scope>NUCLEOTIDE SEQUENCE</scope>
</reference>